<evidence type="ECO:0000256" key="3">
    <source>
        <dbReference type="ARBA" id="ARBA00022729"/>
    </source>
</evidence>
<organism evidence="8 9">
    <name type="scientific">Reinekea forsetii</name>
    <dbReference type="NCBI Taxonomy" id="1336806"/>
    <lineage>
        <taxon>Bacteria</taxon>
        <taxon>Pseudomonadati</taxon>
        <taxon>Pseudomonadota</taxon>
        <taxon>Gammaproteobacteria</taxon>
        <taxon>Oceanospirillales</taxon>
        <taxon>Saccharospirillaceae</taxon>
        <taxon>Reinekea</taxon>
    </lineage>
</organism>
<protein>
    <submittedName>
        <fullName evidence="8">Cytochrome c domain protein</fullName>
    </submittedName>
</protein>
<dbReference type="Proteomes" id="UP000229757">
    <property type="component" value="Chromosome"/>
</dbReference>
<evidence type="ECO:0000256" key="5">
    <source>
        <dbReference type="ARBA" id="ARBA00023004"/>
    </source>
</evidence>
<evidence type="ECO:0000256" key="2">
    <source>
        <dbReference type="ARBA" id="ARBA00022723"/>
    </source>
</evidence>
<evidence type="ECO:0000256" key="4">
    <source>
        <dbReference type="ARBA" id="ARBA00023002"/>
    </source>
</evidence>
<dbReference type="InterPro" id="IPR009056">
    <property type="entry name" value="Cyt_c-like_dom"/>
</dbReference>
<dbReference type="GO" id="GO:0004130">
    <property type="term" value="F:cytochrome-c peroxidase activity"/>
    <property type="evidence" value="ECO:0007669"/>
    <property type="project" value="TreeGrafter"/>
</dbReference>
<keyword evidence="1 6" id="KW-0349">Heme</keyword>
<dbReference type="RefSeq" id="WP_145980247.1">
    <property type="nucleotide sequence ID" value="NZ_CP011797.1"/>
</dbReference>
<name>A0A2K8KNX7_9GAMM</name>
<dbReference type="AlphaFoldDB" id="A0A2K8KNX7"/>
<dbReference type="PROSITE" id="PS51007">
    <property type="entry name" value="CYTC"/>
    <property type="match status" value="1"/>
</dbReference>
<keyword evidence="4" id="KW-0560">Oxidoreductase</keyword>
<gene>
    <name evidence="8" type="ORF">REIFOR_01344</name>
</gene>
<dbReference type="PANTHER" id="PTHR30600">
    <property type="entry name" value="CYTOCHROME C PEROXIDASE-RELATED"/>
    <property type="match status" value="1"/>
</dbReference>
<dbReference type="GO" id="GO:0020037">
    <property type="term" value="F:heme binding"/>
    <property type="evidence" value="ECO:0007669"/>
    <property type="project" value="InterPro"/>
</dbReference>
<dbReference type="InterPro" id="IPR036909">
    <property type="entry name" value="Cyt_c-like_dom_sf"/>
</dbReference>
<dbReference type="InterPro" id="IPR051395">
    <property type="entry name" value="Cytochrome_c_Peroxidase/MauG"/>
</dbReference>
<accession>A0A2K8KNX7</accession>
<dbReference type="SUPFAM" id="SSF46626">
    <property type="entry name" value="Cytochrome c"/>
    <property type="match status" value="2"/>
</dbReference>
<dbReference type="PANTHER" id="PTHR30600:SF10">
    <property type="entry name" value="BLL6722 PROTEIN"/>
    <property type="match status" value="1"/>
</dbReference>
<proteinExistence type="predicted"/>
<keyword evidence="2 6" id="KW-0479">Metal-binding</keyword>
<keyword evidence="9" id="KW-1185">Reference proteome</keyword>
<feature type="domain" description="Cytochrome c" evidence="7">
    <location>
        <begin position="279"/>
        <end position="368"/>
    </location>
</feature>
<reference evidence="8 9" key="1">
    <citation type="journal article" date="2017" name="Environ. Microbiol.">
        <title>Genomic and physiological analyses of 'Reinekea forsetii' reveal a versatile opportunistic lifestyle during spring algae blooms.</title>
        <authorList>
            <person name="Avci B."/>
            <person name="Hahnke R.L."/>
            <person name="Chafee M."/>
            <person name="Fischer T."/>
            <person name="Gruber-Vodicka H."/>
            <person name="Tegetmeyer H.E."/>
            <person name="Harder J."/>
            <person name="Fuchs B.M."/>
            <person name="Amann R.I."/>
            <person name="Teeling H."/>
        </authorList>
    </citation>
    <scope>NUCLEOTIDE SEQUENCE [LARGE SCALE GENOMIC DNA]</scope>
    <source>
        <strain evidence="8 9">Hel1_31_D35</strain>
    </source>
</reference>
<evidence type="ECO:0000259" key="7">
    <source>
        <dbReference type="PROSITE" id="PS51007"/>
    </source>
</evidence>
<keyword evidence="5 6" id="KW-0408">Iron</keyword>
<dbReference type="OrthoDB" id="9805202at2"/>
<evidence type="ECO:0000256" key="6">
    <source>
        <dbReference type="PROSITE-ProRule" id="PRU00433"/>
    </source>
</evidence>
<sequence>MNSQKHLRSIGKMFLLLLSGVFLTLANLSNLPNPLNSVPPFRLGQLLSTASAEVATGFPAVFDDLVTQGEDLFFNETFAGNGRTCGTCHPATENFTLTADFIATLAPDDPLFVAEFIPALMFGALENLDAQGRPQRFENPALMRAFGLITENQDGMGDMERRFNMRSIPHNIGLSASILTPADGLTPPDDRTGWSGDGAPIGTIDGIPATGRLENFLLGAIVQHYPLTLRRSFAGPNPDFRSPTQAELDALAAFLLDLGRQQDPVLLAGAADELILKDAGAEAGKVLFRDGVAGGTTSCAACHINAGANADVTGSTPANRNFDTGIEQFLQNRLNDPTVTVVGEPRPVDGGFGTNPAGDFTTLLAQPGFENENFGDLTFNTPSVIEAADTPPFFHNNAIATLEDSIRFYNSIEFQQASDMAIPFNEVQVAQVANFLRVINALDNIDNRILRQADRALLALAHQPTPNAVIDRILLIMISDVDDISTVLNDGGLHNSGGLPVNAIKRLDQANKRLQQAMNTSASVTARTHHVEVAEAELLAVRGLLRY</sequence>
<dbReference type="KEGG" id="rfo:REIFOR_01344"/>
<dbReference type="EMBL" id="CP011797">
    <property type="protein sequence ID" value="ATX76490.1"/>
    <property type="molecule type" value="Genomic_DNA"/>
</dbReference>
<dbReference type="GO" id="GO:0046872">
    <property type="term" value="F:metal ion binding"/>
    <property type="evidence" value="ECO:0007669"/>
    <property type="project" value="UniProtKB-KW"/>
</dbReference>
<evidence type="ECO:0000313" key="9">
    <source>
        <dbReference type="Proteomes" id="UP000229757"/>
    </source>
</evidence>
<keyword evidence="3" id="KW-0732">Signal</keyword>
<dbReference type="GO" id="GO:0009055">
    <property type="term" value="F:electron transfer activity"/>
    <property type="evidence" value="ECO:0007669"/>
    <property type="project" value="InterPro"/>
</dbReference>
<dbReference type="Gene3D" id="1.10.760.10">
    <property type="entry name" value="Cytochrome c-like domain"/>
    <property type="match status" value="1"/>
</dbReference>
<evidence type="ECO:0000313" key="8">
    <source>
        <dbReference type="EMBL" id="ATX76490.1"/>
    </source>
</evidence>
<evidence type="ECO:0000256" key="1">
    <source>
        <dbReference type="ARBA" id="ARBA00022617"/>
    </source>
</evidence>